<feature type="non-terminal residue" evidence="1">
    <location>
        <position position="1"/>
    </location>
</feature>
<evidence type="ECO:0000313" key="2">
    <source>
        <dbReference type="Proteomes" id="UP000386466"/>
    </source>
</evidence>
<evidence type="ECO:0000313" key="1">
    <source>
        <dbReference type="EMBL" id="VFV40936.1"/>
    </source>
</evidence>
<organism evidence="1 2">
    <name type="scientific">Lynx pardinus</name>
    <name type="common">Iberian lynx</name>
    <name type="synonym">Felis pardina</name>
    <dbReference type="NCBI Taxonomy" id="191816"/>
    <lineage>
        <taxon>Eukaryota</taxon>
        <taxon>Metazoa</taxon>
        <taxon>Chordata</taxon>
        <taxon>Craniata</taxon>
        <taxon>Vertebrata</taxon>
        <taxon>Euteleostomi</taxon>
        <taxon>Mammalia</taxon>
        <taxon>Eutheria</taxon>
        <taxon>Laurasiatheria</taxon>
        <taxon>Carnivora</taxon>
        <taxon>Feliformia</taxon>
        <taxon>Felidae</taxon>
        <taxon>Felinae</taxon>
        <taxon>Lynx</taxon>
    </lineage>
</organism>
<dbReference type="Proteomes" id="UP000386466">
    <property type="component" value="Unassembled WGS sequence"/>
</dbReference>
<accession>A0A485PAR4</accession>
<name>A0A485PAR4_LYNPA</name>
<reference evidence="1 2" key="1">
    <citation type="submission" date="2019-01" db="EMBL/GenBank/DDBJ databases">
        <authorList>
            <person name="Alioto T."/>
            <person name="Alioto T."/>
        </authorList>
    </citation>
    <scope>NUCLEOTIDE SEQUENCE [LARGE SCALE GENOMIC DNA]</scope>
</reference>
<dbReference type="EMBL" id="CAAGRJ010029562">
    <property type="protein sequence ID" value="VFV40936.1"/>
    <property type="molecule type" value="Genomic_DNA"/>
</dbReference>
<keyword evidence="2" id="KW-1185">Reference proteome</keyword>
<proteinExistence type="predicted"/>
<protein>
    <submittedName>
        <fullName evidence="1">Pre-mrna-splicing factor syf1</fullName>
    </submittedName>
</protein>
<sequence length="60" mass="6841">EILFVRSQASREELTELAQQANLEEVELGEDRDQMDLEPSKVRLGQQRVPAAVFRSLKEG</sequence>
<dbReference type="AlphaFoldDB" id="A0A485PAR4"/>
<gene>
    <name evidence="1" type="ORF">LYPA_23C008348</name>
</gene>